<feature type="transmembrane region" description="Helical" evidence="8">
    <location>
        <begin position="381"/>
        <end position="402"/>
    </location>
</feature>
<dbReference type="AlphaFoldDB" id="A0A0P6VJ93"/>
<reference evidence="9 10" key="2">
    <citation type="submission" date="2015-10" db="EMBL/GenBank/DDBJ databases">
        <title>Draft Genome Sequence of Prosthecomicrobium hirschii ATCC 27832.</title>
        <authorList>
            <person name="Daniel J."/>
            <person name="Givan S.A."/>
            <person name="Brun Y.V."/>
            <person name="Brown P.J."/>
        </authorList>
    </citation>
    <scope>NUCLEOTIDE SEQUENCE [LARGE SCALE GENOMIC DNA]</scope>
    <source>
        <strain evidence="9 10">16</strain>
    </source>
</reference>
<feature type="transmembrane region" description="Helical" evidence="8">
    <location>
        <begin position="145"/>
        <end position="165"/>
    </location>
</feature>
<sequence length="405" mass="44959">MSLRHRLLAFAAFLATAAIVAAIVWRGLHEPADTNSFTLLADAFLNGRFDFKGCYDFECVRSGGKTYLIQPPFPAVLSMPLVAAFGLHVHFYIFYAAALTALTLLVWWLIFRRLGTESATAGWLLVAIFASTPLAYSVVRSDGVWLFAHVVGFLMASLAVHEALAGRVVMAGLALGCAFLSRQMTLFMFPFVFAIALTVQARLLPPSRETVVKGLKMGLAFSLAVGFYLFYNWSRFGLPMETGHNILAAQAATSPDITPLVYRLRDIGVFSKDYVVFNFFYMFLQGFHAQFTGPTMLKLEGLDPFGASFLAASPFLLFLFFCPRDRTIWFGALAVLPVVLWLLFYHSNGFKQYNGIRYMLDFLPVLMVFLARAVRPELRPAFGLLVTWGVLLNLATIGVLAVTRG</sequence>
<feature type="transmembrane region" description="Helical" evidence="8">
    <location>
        <begin position="210"/>
        <end position="231"/>
    </location>
</feature>
<keyword evidence="10" id="KW-1185">Reference proteome</keyword>
<name>A0A0P6VJ93_9HYPH</name>
<evidence type="ECO:0000256" key="2">
    <source>
        <dbReference type="ARBA" id="ARBA00022475"/>
    </source>
</evidence>
<evidence type="ECO:0000256" key="5">
    <source>
        <dbReference type="ARBA" id="ARBA00022692"/>
    </source>
</evidence>
<comment type="subcellular location">
    <subcellularLocation>
        <location evidence="1">Cell membrane</location>
        <topology evidence="1">Multi-pass membrane protein</topology>
    </subcellularLocation>
</comment>
<gene>
    <name evidence="9" type="ORF">ABB55_02050</name>
</gene>
<feature type="transmembrane region" description="Helical" evidence="8">
    <location>
        <begin position="328"/>
        <end position="344"/>
    </location>
</feature>
<dbReference type="GO" id="GO:0016763">
    <property type="term" value="F:pentosyltransferase activity"/>
    <property type="evidence" value="ECO:0007669"/>
    <property type="project" value="TreeGrafter"/>
</dbReference>
<evidence type="ECO:0000256" key="3">
    <source>
        <dbReference type="ARBA" id="ARBA00022676"/>
    </source>
</evidence>
<dbReference type="GO" id="GO:0005886">
    <property type="term" value="C:plasma membrane"/>
    <property type="evidence" value="ECO:0007669"/>
    <property type="project" value="UniProtKB-SubCell"/>
</dbReference>
<dbReference type="STRING" id="665126.ABB55_02050"/>
<keyword evidence="3" id="KW-0328">Glycosyltransferase</keyword>
<dbReference type="PANTHER" id="PTHR33908:SF11">
    <property type="entry name" value="MEMBRANE PROTEIN"/>
    <property type="match status" value="1"/>
</dbReference>
<reference evidence="9 10" key="1">
    <citation type="submission" date="2015-09" db="EMBL/GenBank/DDBJ databases">
        <authorList>
            <person name="Jackson K.R."/>
            <person name="Lunt B.L."/>
            <person name="Fisher J.N.B."/>
            <person name="Gardner A.V."/>
            <person name="Bailey M.E."/>
            <person name="Deus L.M."/>
            <person name="Earl A.S."/>
            <person name="Gibby P.D."/>
            <person name="Hartmann K.A."/>
            <person name="Liu J.E."/>
            <person name="Manci A.M."/>
            <person name="Nielsen D.A."/>
            <person name="Solomon M.B."/>
            <person name="Breakwell D.P."/>
            <person name="Burnett S.H."/>
            <person name="Grose J.H."/>
        </authorList>
    </citation>
    <scope>NUCLEOTIDE SEQUENCE [LARGE SCALE GENOMIC DNA]</scope>
    <source>
        <strain evidence="9 10">16</strain>
    </source>
</reference>
<feature type="transmembrane region" description="Helical" evidence="8">
    <location>
        <begin position="305"/>
        <end position="321"/>
    </location>
</feature>
<evidence type="ECO:0000313" key="9">
    <source>
        <dbReference type="EMBL" id="KPL51147.1"/>
    </source>
</evidence>
<dbReference type="EMBL" id="LJYW01000001">
    <property type="protein sequence ID" value="KPL51147.1"/>
    <property type="molecule type" value="Genomic_DNA"/>
</dbReference>
<dbReference type="GO" id="GO:0009103">
    <property type="term" value="P:lipopolysaccharide biosynthetic process"/>
    <property type="evidence" value="ECO:0007669"/>
    <property type="project" value="UniProtKB-ARBA"/>
</dbReference>
<evidence type="ECO:0000256" key="4">
    <source>
        <dbReference type="ARBA" id="ARBA00022679"/>
    </source>
</evidence>
<dbReference type="PANTHER" id="PTHR33908">
    <property type="entry name" value="MANNOSYLTRANSFERASE YKCB-RELATED"/>
    <property type="match status" value="1"/>
</dbReference>
<evidence type="ECO:0000256" key="7">
    <source>
        <dbReference type="ARBA" id="ARBA00023136"/>
    </source>
</evidence>
<feature type="transmembrane region" description="Helical" evidence="8">
    <location>
        <begin position="356"/>
        <end position="374"/>
    </location>
</feature>
<accession>A0A0P6VJ93</accession>
<comment type="caution">
    <text evidence="9">The sequence shown here is derived from an EMBL/GenBank/DDBJ whole genome shotgun (WGS) entry which is preliminary data.</text>
</comment>
<dbReference type="Proteomes" id="UP000048984">
    <property type="component" value="Unassembled WGS sequence"/>
</dbReference>
<evidence type="ECO:0000256" key="6">
    <source>
        <dbReference type="ARBA" id="ARBA00022989"/>
    </source>
</evidence>
<evidence type="ECO:0000256" key="1">
    <source>
        <dbReference type="ARBA" id="ARBA00004651"/>
    </source>
</evidence>
<keyword evidence="4" id="KW-0808">Transferase</keyword>
<evidence type="ECO:0000313" key="10">
    <source>
        <dbReference type="Proteomes" id="UP000048984"/>
    </source>
</evidence>
<dbReference type="InterPro" id="IPR050297">
    <property type="entry name" value="LipidA_mod_glycosyltrf_83"/>
</dbReference>
<keyword evidence="7 8" id="KW-0472">Membrane</keyword>
<proteinExistence type="predicted"/>
<evidence type="ECO:0000256" key="8">
    <source>
        <dbReference type="SAM" id="Phobius"/>
    </source>
</evidence>
<feature type="transmembrane region" description="Helical" evidence="8">
    <location>
        <begin position="122"/>
        <end position="139"/>
    </location>
</feature>
<keyword evidence="5 8" id="KW-0812">Transmembrane</keyword>
<evidence type="ECO:0008006" key="11">
    <source>
        <dbReference type="Google" id="ProtNLM"/>
    </source>
</evidence>
<feature type="transmembrane region" description="Helical" evidence="8">
    <location>
        <begin position="186"/>
        <end position="204"/>
    </location>
</feature>
<keyword evidence="2" id="KW-1003">Cell membrane</keyword>
<dbReference type="RefSeq" id="WP_054357310.1">
    <property type="nucleotide sequence ID" value="NZ_LJYW01000001.1"/>
</dbReference>
<feature type="transmembrane region" description="Helical" evidence="8">
    <location>
        <begin position="89"/>
        <end position="110"/>
    </location>
</feature>
<feature type="transmembrane region" description="Helical" evidence="8">
    <location>
        <begin position="274"/>
        <end position="293"/>
    </location>
</feature>
<organism evidence="9 10">
    <name type="scientific">Prosthecodimorpha hirschii</name>
    <dbReference type="NCBI Taxonomy" id="665126"/>
    <lineage>
        <taxon>Bacteria</taxon>
        <taxon>Pseudomonadati</taxon>
        <taxon>Pseudomonadota</taxon>
        <taxon>Alphaproteobacteria</taxon>
        <taxon>Hyphomicrobiales</taxon>
        <taxon>Ancalomicrobiaceae</taxon>
        <taxon>Prosthecodimorpha</taxon>
    </lineage>
</organism>
<protein>
    <recommendedName>
        <fullName evidence="11">Glycosyltransferase RgtA/B/C/D-like domain-containing protein</fullName>
    </recommendedName>
</protein>
<keyword evidence="6 8" id="KW-1133">Transmembrane helix</keyword>